<organism evidence="2 3">
    <name type="scientific">Sporosarcina newyorkensis</name>
    <dbReference type="NCBI Taxonomy" id="759851"/>
    <lineage>
        <taxon>Bacteria</taxon>
        <taxon>Bacillati</taxon>
        <taxon>Bacillota</taxon>
        <taxon>Bacilli</taxon>
        <taxon>Bacillales</taxon>
        <taxon>Caryophanaceae</taxon>
        <taxon>Sporosarcina</taxon>
    </lineage>
</organism>
<dbReference type="AlphaFoldDB" id="A0A1T4YL12"/>
<dbReference type="Proteomes" id="UP000190042">
    <property type="component" value="Unassembled WGS sequence"/>
</dbReference>
<sequence length="149" mass="17177">MKTFVKLLIGFMSVFTLTGCFGEEYDFTPPTVLLSDPNTLESVKLIETNIDWNSDKVYKKVTEDYVAFAKSQEPLHFSSKQKVDIEFDSQDFAVEELSVAVWENDKQIELELHDDRSFYFPKEKGKYVLEVQLISDKGNAQYVGNIIIE</sequence>
<evidence type="ECO:0008006" key="4">
    <source>
        <dbReference type="Google" id="ProtNLM"/>
    </source>
</evidence>
<name>A0A1T4YL12_9BACL</name>
<evidence type="ECO:0000313" key="3">
    <source>
        <dbReference type="Proteomes" id="UP000190042"/>
    </source>
</evidence>
<gene>
    <name evidence="2" type="ORF">SAMN04244570_2961</name>
</gene>
<protein>
    <recommendedName>
        <fullName evidence="4">YtkA-like</fullName>
    </recommendedName>
</protein>
<proteinExistence type="predicted"/>
<evidence type="ECO:0000256" key="1">
    <source>
        <dbReference type="SAM" id="SignalP"/>
    </source>
</evidence>
<accession>A0A1T4YL12</accession>
<dbReference type="RefSeq" id="WP_009497899.1">
    <property type="nucleotide sequence ID" value="NZ_FUYJ01000006.1"/>
</dbReference>
<dbReference type="PROSITE" id="PS51257">
    <property type="entry name" value="PROKAR_LIPOPROTEIN"/>
    <property type="match status" value="1"/>
</dbReference>
<keyword evidence="3" id="KW-1185">Reference proteome</keyword>
<feature type="signal peptide" evidence="1">
    <location>
        <begin position="1"/>
        <end position="22"/>
    </location>
</feature>
<feature type="chain" id="PRO_5039640595" description="YtkA-like" evidence="1">
    <location>
        <begin position="23"/>
        <end position="149"/>
    </location>
</feature>
<dbReference type="EMBL" id="FUYJ01000006">
    <property type="protein sequence ID" value="SKB02462.1"/>
    <property type="molecule type" value="Genomic_DNA"/>
</dbReference>
<reference evidence="3" key="1">
    <citation type="submission" date="2017-02" db="EMBL/GenBank/DDBJ databases">
        <authorList>
            <person name="Varghese N."/>
            <person name="Submissions S."/>
        </authorList>
    </citation>
    <scope>NUCLEOTIDE SEQUENCE [LARGE SCALE GENOMIC DNA]</scope>
    <source>
        <strain evidence="3">DSM 23966</strain>
    </source>
</reference>
<keyword evidence="1" id="KW-0732">Signal</keyword>
<evidence type="ECO:0000313" key="2">
    <source>
        <dbReference type="EMBL" id="SKB02462.1"/>
    </source>
</evidence>